<reference evidence="1 2" key="1">
    <citation type="submission" date="2020-07" db="EMBL/GenBank/DDBJ databases">
        <title>Description of Limosilactobacillus balticus sp. nov., Limosilactobacillus agrestis sp. nov., Limosilactobacillus albertensis sp. nov., Limosilactobacillus rudii sp. nov., Limosilactobacillus fastidiosus sp. nov., five novel Limosilactobacillus species isolated from the vertebrate gastrointestinal tract, and proposal of 6 subspecies of Limosilactobacillus reuteri adapted to the gastrointestinal tract of specific vertebrate hosts.</title>
        <authorList>
            <person name="Li F."/>
            <person name="Cheng C."/>
            <person name="Zheng J."/>
            <person name="Quevedo R.M."/>
            <person name="Li J."/>
            <person name="Roos S."/>
            <person name="Gaenzle M.G."/>
            <person name="Walter J."/>
        </authorList>
    </citation>
    <scope>NUCLEOTIDE SEQUENCE [LARGE SCALE GENOMIC DNA]</scope>
    <source>
        <strain evidence="1 2">WF-MA3-C</strain>
    </source>
</reference>
<dbReference type="Proteomes" id="UP000518255">
    <property type="component" value="Unassembled WGS sequence"/>
</dbReference>
<proteinExistence type="predicted"/>
<organism evidence="1 2">
    <name type="scientific">Limosilactobacillus fastidiosus</name>
    <dbReference type="NCBI Taxonomy" id="2759855"/>
    <lineage>
        <taxon>Bacteria</taxon>
        <taxon>Bacillati</taxon>
        <taxon>Bacillota</taxon>
        <taxon>Bacilli</taxon>
        <taxon>Lactobacillales</taxon>
        <taxon>Lactobacillaceae</taxon>
        <taxon>Limosilactobacillus</taxon>
    </lineage>
</organism>
<name>A0A7W3YD11_9LACO</name>
<sequence length="63" mass="7209">MTNQKLRFTFRPAKFVFDSASKSAKAKNISINSEINQILTTYYQFMDSNPKASVWSQIGESKN</sequence>
<dbReference type="AlphaFoldDB" id="A0A7W3YD11"/>
<protein>
    <submittedName>
        <fullName evidence="1">Uncharacterized protein</fullName>
    </submittedName>
</protein>
<comment type="caution">
    <text evidence="1">The sequence shown here is derived from an EMBL/GenBank/DDBJ whole genome shotgun (WGS) entry which is preliminary data.</text>
</comment>
<gene>
    <name evidence="1" type="ORF">H5R63_07845</name>
</gene>
<dbReference type="EMBL" id="JACIUY010000064">
    <property type="protein sequence ID" value="MBB1086686.1"/>
    <property type="molecule type" value="Genomic_DNA"/>
</dbReference>
<evidence type="ECO:0000313" key="1">
    <source>
        <dbReference type="EMBL" id="MBB1086686.1"/>
    </source>
</evidence>
<accession>A0A7W3YD11</accession>
<dbReference type="RefSeq" id="WP_182581555.1">
    <property type="nucleotide sequence ID" value="NZ_JACIUY010000064.1"/>
</dbReference>
<evidence type="ECO:0000313" key="2">
    <source>
        <dbReference type="Proteomes" id="UP000518255"/>
    </source>
</evidence>